<name>F0Y6P9_AURAN</name>
<accession>F0Y6P9</accession>
<dbReference type="RefSeq" id="XP_009036259.1">
    <property type="nucleotide sequence ID" value="XM_009038011.1"/>
</dbReference>
<evidence type="ECO:0000313" key="2">
    <source>
        <dbReference type="Proteomes" id="UP000002729"/>
    </source>
</evidence>
<protein>
    <submittedName>
        <fullName evidence="1">Uncharacterized protein</fullName>
    </submittedName>
</protein>
<keyword evidence="2" id="KW-1185">Reference proteome</keyword>
<organism evidence="2">
    <name type="scientific">Aureococcus anophagefferens</name>
    <name type="common">Harmful bloom alga</name>
    <dbReference type="NCBI Taxonomy" id="44056"/>
    <lineage>
        <taxon>Eukaryota</taxon>
        <taxon>Sar</taxon>
        <taxon>Stramenopiles</taxon>
        <taxon>Ochrophyta</taxon>
        <taxon>Pelagophyceae</taxon>
        <taxon>Pelagomonadales</taxon>
        <taxon>Pelagomonadaceae</taxon>
        <taxon>Aureococcus</taxon>
    </lineage>
</organism>
<dbReference type="InParanoid" id="F0Y6P9"/>
<dbReference type="AlphaFoldDB" id="F0Y6P9"/>
<gene>
    <name evidence="1" type="ORF">AURANDRAFT_63664</name>
</gene>
<reference evidence="1 2" key="1">
    <citation type="journal article" date="2011" name="Proc. Natl. Acad. Sci. U.S.A.">
        <title>Niche of harmful alga Aureococcus anophagefferens revealed through ecogenomics.</title>
        <authorList>
            <person name="Gobler C.J."/>
            <person name="Berry D.L."/>
            <person name="Dyhrman S.T."/>
            <person name="Wilhelm S.W."/>
            <person name="Salamov A."/>
            <person name="Lobanov A.V."/>
            <person name="Zhang Y."/>
            <person name="Collier J.L."/>
            <person name="Wurch L.L."/>
            <person name="Kustka A.B."/>
            <person name="Dill B.D."/>
            <person name="Shah M."/>
            <person name="VerBerkmoes N.C."/>
            <person name="Kuo A."/>
            <person name="Terry A."/>
            <person name="Pangilinan J."/>
            <person name="Lindquist E.A."/>
            <person name="Lucas S."/>
            <person name="Paulsen I.T."/>
            <person name="Hattenrath-Lehmann T.K."/>
            <person name="Talmage S.C."/>
            <person name="Walker E.A."/>
            <person name="Koch F."/>
            <person name="Burson A.M."/>
            <person name="Marcoval M.A."/>
            <person name="Tang Y.Z."/>
            <person name="Lecleir G.R."/>
            <person name="Coyne K.J."/>
            <person name="Berg G.M."/>
            <person name="Bertrand E.M."/>
            <person name="Saito M.A."/>
            <person name="Gladyshev V.N."/>
            <person name="Grigoriev I.V."/>
        </authorList>
    </citation>
    <scope>NUCLEOTIDE SEQUENCE [LARGE SCALE GENOMIC DNA]</scope>
    <source>
        <strain evidence="2">CCMP 1984</strain>
    </source>
</reference>
<evidence type="ECO:0000313" key="1">
    <source>
        <dbReference type="EMBL" id="EGB09143.1"/>
    </source>
</evidence>
<sequence length="235" mass="25302">MALHGLYAGAIDGKHLEQITSASEFAADAWSFPHLRRIRFHLWRRVHGPCSRTSLPDASPNYCILDINHLARSPDACAGALRRCGLAAKFPDDDGARRVAHELAAHARAAAPKRRAWCCGGDAEDESVVARRLRDGLALPELNRALPRGLAACFVALGGFQAVVLEADPDGPRWTGLSPSEHFHPRPVDATESAALSALAAAARGELGAARLCERLRDVADFYNAALARGALYRD</sequence>
<dbReference type="Proteomes" id="UP000002729">
    <property type="component" value="Unassembled WGS sequence"/>
</dbReference>
<proteinExistence type="predicted"/>
<dbReference type="GeneID" id="20224435"/>
<dbReference type="KEGG" id="aaf:AURANDRAFT_63664"/>
<dbReference type="EMBL" id="GL833126">
    <property type="protein sequence ID" value="EGB09143.1"/>
    <property type="molecule type" value="Genomic_DNA"/>
</dbReference>